<evidence type="ECO:0000256" key="2">
    <source>
        <dbReference type="ARBA" id="ARBA00022801"/>
    </source>
</evidence>
<keyword evidence="1" id="KW-0645">Protease</keyword>
<dbReference type="Pfam" id="PF00089">
    <property type="entry name" value="Trypsin"/>
    <property type="match status" value="1"/>
</dbReference>
<accession>A0A6J7NMB3</accession>
<dbReference type="PROSITE" id="PS50240">
    <property type="entry name" value="TRYPSIN_DOM"/>
    <property type="match status" value="1"/>
</dbReference>
<dbReference type="InterPro" id="IPR036116">
    <property type="entry name" value="FN3_sf"/>
</dbReference>
<dbReference type="InterPro" id="IPR018114">
    <property type="entry name" value="TRYPSIN_HIS"/>
</dbReference>
<dbReference type="PROSITE" id="PS00134">
    <property type="entry name" value="TRYPSIN_HIS"/>
    <property type="match status" value="1"/>
</dbReference>
<feature type="domain" description="Peptidase S1" evidence="4">
    <location>
        <begin position="37"/>
        <end position="271"/>
    </location>
</feature>
<evidence type="ECO:0000313" key="6">
    <source>
        <dbReference type="EMBL" id="CAB4993688.1"/>
    </source>
</evidence>
<dbReference type="PROSITE" id="PS00135">
    <property type="entry name" value="TRYPSIN_SER"/>
    <property type="match status" value="1"/>
</dbReference>
<name>A0A6J7NMB3_9ZZZZ</name>
<keyword evidence="3" id="KW-1015">Disulfide bond</keyword>
<dbReference type="CDD" id="cd00190">
    <property type="entry name" value="Tryp_SPc"/>
    <property type="match status" value="1"/>
</dbReference>
<dbReference type="Gene3D" id="2.60.40.10">
    <property type="entry name" value="Immunoglobulins"/>
    <property type="match status" value="1"/>
</dbReference>
<dbReference type="PRINTS" id="PR00722">
    <property type="entry name" value="CHYMOTRYPSIN"/>
</dbReference>
<proteinExistence type="predicted"/>
<dbReference type="Gene3D" id="2.40.10.10">
    <property type="entry name" value="Trypsin-like serine proteases"/>
    <property type="match status" value="1"/>
</dbReference>
<dbReference type="SMART" id="SM00020">
    <property type="entry name" value="Tryp_SPc"/>
    <property type="match status" value="1"/>
</dbReference>
<dbReference type="PANTHER" id="PTHR24252">
    <property type="entry name" value="ACROSIN-RELATED"/>
    <property type="match status" value="1"/>
</dbReference>
<dbReference type="InterPro" id="IPR009003">
    <property type="entry name" value="Peptidase_S1_PA"/>
</dbReference>
<dbReference type="GO" id="GO:0004252">
    <property type="term" value="F:serine-type endopeptidase activity"/>
    <property type="evidence" value="ECO:0007669"/>
    <property type="project" value="InterPro"/>
</dbReference>
<dbReference type="SUPFAM" id="SSF50494">
    <property type="entry name" value="Trypsin-like serine proteases"/>
    <property type="match status" value="1"/>
</dbReference>
<dbReference type="EMBL" id="CAFBOM010000195">
    <property type="protein sequence ID" value="CAB4993688.1"/>
    <property type="molecule type" value="Genomic_DNA"/>
</dbReference>
<dbReference type="PROSITE" id="PS50853">
    <property type="entry name" value="FN3"/>
    <property type="match status" value="1"/>
</dbReference>
<gene>
    <name evidence="6" type="ORF">UFOPK3957_01149</name>
</gene>
<evidence type="ECO:0000259" key="4">
    <source>
        <dbReference type="PROSITE" id="PS50240"/>
    </source>
</evidence>
<dbReference type="InterPro" id="IPR003961">
    <property type="entry name" value="FN3_dom"/>
</dbReference>
<dbReference type="InterPro" id="IPR043504">
    <property type="entry name" value="Peptidase_S1_PA_chymotrypsin"/>
</dbReference>
<dbReference type="SMART" id="SM00060">
    <property type="entry name" value="FN3"/>
    <property type="match status" value="1"/>
</dbReference>
<dbReference type="GO" id="GO:0006508">
    <property type="term" value="P:proteolysis"/>
    <property type="evidence" value="ECO:0007669"/>
    <property type="project" value="UniProtKB-KW"/>
</dbReference>
<dbReference type="InterPro" id="IPR033116">
    <property type="entry name" value="TRYPSIN_SER"/>
</dbReference>
<reference evidence="6" key="1">
    <citation type="submission" date="2020-05" db="EMBL/GenBank/DDBJ databases">
        <authorList>
            <person name="Chiriac C."/>
            <person name="Salcher M."/>
            <person name="Ghai R."/>
            <person name="Kavagutti S V."/>
        </authorList>
    </citation>
    <scope>NUCLEOTIDE SEQUENCE</scope>
</reference>
<protein>
    <submittedName>
        <fullName evidence="6">Unannotated protein</fullName>
    </submittedName>
</protein>
<dbReference type="Pfam" id="PF00041">
    <property type="entry name" value="fn3"/>
    <property type="match status" value="1"/>
</dbReference>
<evidence type="ECO:0000256" key="1">
    <source>
        <dbReference type="ARBA" id="ARBA00022670"/>
    </source>
</evidence>
<dbReference type="CDD" id="cd00063">
    <property type="entry name" value="FN3"/>
    <property type="match status" value="1"/>
</dbReference>
<dbReference type="InterPro" id="IPR001314">
    <property type="entry name" value="Peptidase_S1A"/>
</dbReference>
<dbReference type="InterPro" id="IPR013783">
    <property type="entry name" value="Ig-like_fold"/>
</dbReference>
<sequence>MQRLRRIAALGSGLLVAGLLLPVTSAHSATVAIAPRIIGGVPSSASENPWQGLLVINDRALCGGSLIASTWILTAAHCVNGADASGVRAWAGISAMSERSEANRLPVSRVIVHPQYDSKNFVNDLALVELSAPWTPGPGLASIGLPVAQDPATWPAAGTPAIVSGWGYLGSKGPAATVLQQANVHVLSAPDGSCGSYGSSFRNVSHVCAGEATGGIDTCQGDSGGPLVVDVDGRRVLAGVTSVGNDCALANYPGIYTRVTSFLPWIRDAAGIPLAAPAPPEAVTAVAVAGGRVVVSWTASEIGTFVVTSEPEGLTCETTDATCAVEGLQPGSTYSFTVTAENVVGTSTSIPTEPVTAVAGTATVGKTVKQATVFKWAGVPVRSSSTMKSLTPLRCKGLGKGIVIKQAGICRVSVQTGKSRGVAVIGAAA</sequence>
<dbReference type="InterPro" id="IPR001254">
    <property type="entry name" value="Trypsin_dom"/>
</dbReference>
<evidence type="ECO:0000256" key="3">
    <source>
        <dbReference type="ARBA" id="ARBA00023157"/>
    </source>
</evidence>
<organism evidence="6">
    <name type="scientific">freshwater metagenome</name>
    <dbReference type="NCBI Taxonomy" id="449393"/>
    <lineage>
        <taxon>unclassified sequences</taxon>
        <taxon>metagenomes</taxon>
        <taxon>ecological metagenomes</taxon>
    </lineage>
</organism>
<feature type="domain" description="Fibronectin type-III" evidence="5">
    <location>
        <begin position="279"/>
        <end position="360"/>
    </location>
</feature>
<dbReference type="FunFam" id="2.40.10.10:FF:000002">
    <property type="entry name" value="Transmembrane protease serine"/>
    <property type="match status" value="1"/>
</dbReference>
<keyword evidence="2" id="KW-0378">Hydrolase</keyword>
<dbReference type="PANTHER" id="PTHR24252:SF17">
    <property type="entry name" value="SUPPRESSOR OF TUMORIGENICITY 14 PROTEIN HOMOLOG-RELATED"/>
    <property type="match status" value="1"/>
</dbReference>
<evidence type="ECO:0000259" key="5">
    <source>
        <dbReference type="PROSITE" id="PS50853"/>
    </source>
</evidence>
<dbReference type="AlphaFoldDB" id="A0A6J7NMB3"/>
<dbReference type="SUPFAM" id="SSF49265">
    <property type="entry name" value="Fibronectin type III"/>
    <property type="match status" value="1"/>
</dbReference>
<dbReference type="FunFam" id="2.40.10.10:FF:000068">
    <property type="entry name" value="transmembrane protease serine 2"/>
    <property type="match status" value="1"/>
</dbReference>